<keyword evidence="2" id="KW-1185">Reference proteome</keyword>
<reference evidence="1 2" key="1">
    <citation type="submission" date="2019-10" db="EMBL/GenBank/DDBJ databases">
        <title>Actinomadura rubteroloni sp. nov. and Actinomadura macrotermitis sp. nov., isolated from the gut of fungus growing-termite Macrotermes natalensis.</title>
        <authorList>
            <person name="Benndorf R."/>
            <person name="Martin K."/>
            <person name="Kuefner M."/>
            <person name="De Beer W."/>
            <person name="Kaster A.-K."/>
            <person name="Vollmers J."/>
            <person name="Poulsen M."/>
            <person name="Beemelmanns C."/>
        </authorList>
    </citation>
    <scope>NUCLEOTIDE SEQUENCE [LARGE SCALE GENOMIC DNA]</scope>
    <source>
        <strain evidence="1 2">RB68</strain>
    </source>
</reference>
<sequence length="363" mass="39592">MDKLSTVMQLAQVLGVTDLGSLVGEKLGVLTFAVLPKGRPTHQAVPLVRRILSAPTLPGASRPGLPAEIRKVEKRIAQAWHAWHGSRTPYTALGIIVPDLLRDAIDLHRATPEPGRRRTWALLAEVFQMAQRFLYCVGEPELAVRAADRAMVAAEEADDPLLLGVSAWTSCMAALAGGRFDEVEDITGSATSHLQPLSNRSSDALSLCGSLYLFTAIGYARDNRPADAWRLWDRAAEAADRLGPSHHNNLTMFSEGNVGIYAVAIDIESGKAKSGLTRANSIDESRVLSTNRQAQHKLDLARGHWTRGELAAALHSLYESEHASAETILYNPIVREIIMASLASLSRRPDARLLDLARRLQLL</sequence>
<dbReference type="AlphaFoldDB" id="A0A7K0BZG0"/>
<dbReference type="EMBL" id="WEGH01000003">
    <property type="protein sequence ID" value="MQY06242.1"/>
    <property type="molecule type" value="Genomic_DNA"/>
</dbReference>
<proteinExistence type="predicted"/>
<evidence type="ECO:0000313" key="2">
    <source>
        <dbReference type="Proteomes" id="UP000487268"/>
    </source>
</evidence>
<comment type="caution">
    <text evidence="1">The sequence shown here is derived from an EMBL/GenBank/DDBJ whole genome shotgun (WGS) entry which is preliminary data.</text>
</comment>
<protein>
    <submittedName>
        <fullName evidence="1">Uncharacterized protein</fullName>
    </submittedName>
</protein>
<evidence type="ECO:0000313" key="1">
    <source>
        <dbReference type="EMBL" id="MQY06242.1"/>
    </source>
</evidence>
<gene>
    <name evidence="1" type="ORF">ACRB68_43300</name>
</gene>
<accession>A0A7K0BZG0</accession>
<dbReference type="Proteomes" id="UP000487268">
    <property type="component" value="Unassembled WGS sequence"/>
</dbReference>
<name>A0A7K0BZG0_9ACTN</name>
<organism evidence="1 2">
    <name type="scientific">Actinomadura macrotermitis</name>
    <dbReference type="NCBI Taxonomy" id="2585200"/>
    <lineage>
        <taxon>Bacteria</taxon>
        <taxon>Bacillati</taxon>
        <taxon>Actinomycetota</taxon>
        <taxon>Actinomycetes</taxon>
        <taxon>Streptosporangiales</taxon>
        <taxon>Thermomonosporaceae</taxon>
        <taxon>Actinomadura</taxon>
    </lineage>
</organism>